<dbReference type="OrthoDB" id="98874at2"/>
<gene>
    <name evidence="1" type="ORF">BST83_05360</name>
</gene>
<accession>A0A2S7KVJ2</accession>
<evidence type="ECO:0000313" key="1">
    <source>
        <dbReference type="EMBL" id="PQB06647.1"/>
    </source>
</evidence>
<name>A0A2S7KVJ2_9FLAO</name>
<dbReference type="RefSeq" id="WP_104808898.1">
    <property type="nucleotide sequence ID" value="NZ_MQUA01000013.1"/>
</dbReference>
<organism evidence="1 2">
    <name type="scientific">Polaribacter filamentus</name>
    <dbReference type="NCBI Taxonomy" id="53483"/>
    <lineage>
        <taxon>Bacteria</taxon>
        <taxon>Pseudomonadati</taxon>
        <taxon>Bacteroidota</taxon>
        <taxon>Flavobacteriia</taxon>
        <taxon>Flavobacteriales</taxon>
        <taxon>Flavobacteriaceae</taxon>
    </lineage>
</organism>
<dbReference type="EMBL" id="MQUA01000013">
    <property type="protein sequence ID" value="PQB06647.1"/>
    <property type="molecule type" value="Genomic_DNA"/>
</dbReference>
<keyword evidence="2" id="KW-1185">Reference proteome</keyword>
<evidence type="ECO:0000313" key="2">
    <source>
        <dbReference type="Proteomes" id="UP000239522"/>
    </source>
</evidence>
<dbReference type="AlphaFoldDB" id="A0A2S7KVJ2"/>
<reference evidence="1 2" key="1">
    <citation type="submission" date="2016-11" db="EMBL/GenBank/DDBJ databases">
        <title>Trade-off between light-utilization and light-protection in marine flavobacteria.</title>
        <authorList>
            <person name="Kumagai Y."/>
        </authorList>
    </citation>
    <scope>NUCLEOTIDE SEQUENCE [LARGE SCALE GENOMIC DNA]</scope>
    <source>
        <strain evidence="1 2">ATCC 700397</strain>
    </source>
</reference>
<dbReference type="Proteomes" id="UP000239522">
    <property type="component" value="Unassembled WGS sequence"/>
</dbReference>
<protein>
    <submittedName>
        <fullName evidence="1">Uncharacterized protein</fullName>
    </submittedName>
</protein>
<proteinExistence type="predicted"/>
<comment type="caution">
    <text evidence="1">The sequence shown here is derived from an EMBL/GenBank/DDBJ whole genome shotgun (WGS) entry which is preliminary data.</text>
</comment>
<sequence>MLSSISLWQTNKTSKIRQTPLDELKITVYDKDSTATAVALYEHANLYTDVSYNYDTRTNFYFRIKIRDKATF</sequence>